<sequence>MNVVQRISLAHGEGGELTHRLIRDVFIKAFGSNESKQLDAAFFNSPTKKMAVSTDSYVVKPIFFPGGNIGKLAISGTVNDLSVCGALPLIITVGFIIEEGFPLGDLKEVVQSMATEAETAGVKIIAGDTKVVEKGNADGLFINTTGIGLVRDEWRLNPDTVQEGDSVIVSGTIGDHGISILAARKELGLITEVASDCASLNRLIQELLHELDGIRLMRDPTRGGLATTLFELCEDFHFTVELEETSIPVRRDVHGACDILGFDPLYLANEGKVVMIVNAAQQQKALEILKRHPFGKDAEVIGSITSCKNPSGKLLLRTPIGTTRRLHRLSGLLLPRIC</sequence>
<dbReference type="InterPro" id="IPR010918">
    <property type="entry name" value="PurM-like_C_dom"/>
</dbReference>
<evidence type="ECO:0000313" key="4">
    <source>
        <dbReference type="EMBL" id="MBM7621236.1"/>
    </source>
</evidence>
<feature type="domain" description="PurM-like N-terminal" evidence="2">
    <location>
        <begin position="39"/>
        <end position="150"/>
    </location>
</feature>
<dbReference type="Gene3D" id="3.90.650.10">
    <property type="entry name" value="PurM-like C-terminal domain"/>
    <property type="match status" value="1"/>
</dbReference>
<dbReference type="InterPro" id="IPR016188">
    <property type="entry name" value="PurM-like_N"/>
</dbReference>
<dbReference type="EMBL" id="JAFBED010000006">
    <property type="protein sequence ID" value="MBM7621236.1"/>
    <property type="molecule type" value="Genomic_DNA"/>
</dbReference>
<dbReference type="InterPro" id="IPR011854">
    <property type="entry name" value="HypE"/>
</dbReference>
<reference evidence="4 5" key="1">
    <citation type="submission" date="2021-01" db="EMBL/GenBank/DDBJ databases">
        <title>Genomic Encyclopedia of Type Strains, Phase IV (KMG-IV): sequencing the most valuable type-strain genomes for metagenomic binning, comparative biology and taxonomic classification.</title>
        <authorList>
            <person name="Goeker M."/>
        </authorList>
    </citation>
    <scope>NUCLEOTIDE SEQUENCE [LARGE SCALE GENOMIC DNA]</scope>
    <source>
        <strain evidence="4 5">DSM 25879</strain>
    </source>
</reference>
<dbReference type="Pfam" id="PF00586">
    <property type="entry name" value="AIRS"/>
    <property type="match status" value="1"/>
</dbReference>
<protein>
    <submittedName>
        <fullName evidence="4">Hydrogenase expression/formation protein HypE</fullName>
    </submittedName>
</protein>
<evidence type="ECO:0000259" key="3">
    <source>
        <dbReference type="Pfam" id="PF02769"/>
    </source>
</evidence>
<accession>A0ABS2P2Q3</accession>
<dbReference type="Pfam" id="PF02769">
    <property type="entry name" value="AIRS_C"/>
    <property type="match status" value="1"/>
</dbReference>
<evidence type="ECO:0000259" key="2">
    <source>
        <dbReference type="Pfam" id="PF00586"/>
    </source>
</evidence>
<dbReference type="PANTHER" id="PTHR30303">
    <property type="entry name" value="HYDROGENASE ISOENZYMES FORMATION PROTEIN HYPE"/>
    <property type="match status" value="1"/>
</dbReference>
<dbReference type="PIRSF" id="PIRSF005644">
    <property type="entry name" value="Hdrgns_mtr_HypE"/>
    <property type="match status" value="1"/>
</dbReference>
<keyword evidence="5" id="KW-1185">Reference proteome</keyword>
<dbReference type="SUPFAM" id="SSF55326">
    <property type="entry name" value="PurM N-terminal domain-like"/>
    <property type="match status" value="1"/>
</dbReference>
<dbReference type="InterPro" id="IPR036921">
    <property type="entry name" value="PurM-like_N_sf"/>
</dbReference>
<dbReference type="InterPro" id="IPR036676">
    <property type="entry name" value="PurM-like_C_sf"/>
</dbReference>
<dbReference type="Gene3D" id="3.30.1330.10">
    <property type="entry name" value="PurM-like, N-terminal domain"/>
    <property type="match status" value="1"/>
</dbReference>
<dbReference type="RefSeq" id="WP_204418010.1">
    <property type="nucleotide sequence ID" value="NZ_JAFBED010000006.1"/>
</dbReference>
<dbReference type="PANTHER" id="PTHR30303:SF0">
    <property type="entry name" value="CARBAMOYL DEHYDRATASE HYPE"/>
    <property type="match status" value="1"/>
</dbReference>
<dbReference type="CDD" id="cd02197">
    <property type="entry name" value="HypE"/>
    <property type="match status" value="1"/>
</dbReference>
<gene>
    <name evidence="4" type="ORF">JOC95_003109</name>
</gene>
<evidence type="ECO:0000256" key="1">
    <source>
        <dbReference type="ARBA" id="ARBA00006243"/>
    </source>
</evidence>
<proteinExistence type="inferred from homology"/>
<dbReference type="Proteomes" id="UP000737402">
    <property type="component" value="Unassembled WGS sequence"/>
</dbReference>
<name>A0ABS2P2Q3_9BACI</name>
<feature type="domain" description="PurM-like C-terminal" evidence="3">
    <location>
        <begin position="162"/>
        <end position="309"/>
    </location>
</feature>
<evidence type="ECO:0000313" key="5">
    <source>
        <dbReference type="Proteomes" id="UP000737402"/>
    </source>
</evidence>
<dbReference type="SUPFAM" id="SSF56042">
    <property type="entry name" value="PurM C-terminal domain-like"/>
    <property type="match status" value="1"/>
</dbReference>
<dbReference type="NCBIfam" id="TIGR02124">
    <property type="entry name" value="hypE"/>
    <property type="match status" value="1"/>
</dbReference>
<organism evidence="4 5">
    <name type="scientific">Sutcliffiella tianshenii</name>
    <dbReference type="NCBI Taxonomy" id="1463404"/>
    <lineage>
        <taxon>Bacteria</taxon>
        <taxon>Bacillati</taxon>
        <taxon>Bacillota</taxon>
        <taxon>Bacilli</taxon>
        <taxon>Bacillales</taxon>
        <taxon>Bacillaceae</taxon>
        <taxon>Sutcliffiella</taxon>
    </lineage>
</organism>
<comment type="similarity">
    <text evidence="1">Belongs to the HypE family.</text>
</comment>
<comment type="caution">
    <text evidence="4">The sequence shown here is derived from an EMBL/GenBank/DDBJ whole genome shotgun (WGS) entry which is preliminary data.</text>
</comment>